<feature type="transmembrane region" description="Helical" evidence="7">
    <location>
        <begin position="107"/>
        <end position="132"/>
    </location>
</feature>
<keyword evidence="5 7" id="KW-1133">Transmembrane helix</keyword>
<dbReference type="Pfam" id="PF23321">
    <property type="entry name" value="R1_ABCA1"/>
    <property type="match status" value="2"/>
</dbReference>
<dbReference type="Gene3D" id="3.40.50.300">
    <property type="entry name" value="P-loop containing nucleotide triphosphate hydrolases"/>
    <property type="match status" value="2"/>
</dbReference>
<dbReference type="PROSITE" id="PS00211">
    <property type="entry name" value="ABC_TRANSPORTER_1"/>
    <property type="match status" value="1"/>
</dbReference>
<evidence type="ECO:0008006" key="12">
    <source>
        <dbReference type="Google" id="ProtNLM"/>
    </source>
</evidence>
<protein>
    <recommendedName>
        <fullName evidence="12">ATP-binding cassette sub-family A member 3</fullName>
    </recommendedName>
</protein>
<dbReference type="GO" id="GO:0140359">
    <property type="term" value="F:ABC-type transporter activity"/>
    <property type="evidence" value="ECO:0007669"/>
    <property type="project" value="InterPro"/>
</dbReference>
<dbReference type="FunFam" id="3.40.50.300:FF:000933">
    <property type="entry name" value="ABC transporter A family member 7"/>
    <property type="match status" value="1"/>
</dbReference>
<evidence type="ECO:0000256" key="7">
    <source>
        <dbReference type="SAM" id="Phobius"/>
    </source>
</evidence>
<dbReference type="PROSITE" id="PS50192">
    <property type="entry name" value="T_SNARE"/>
    <property type="match status" value="1"/>
</dbReference>
<keyword evidence="3" id="KW-0547">Nucleotide-binding</keyword>
<gene>
    <name evidence="10" type="ORF">MNOR_LOCUS17213</name>
</gene>
<dbReference type="GO" id="GO:0005524">
    <property type="term" value="F:ATP binding"/>
    <property type="evidence" value="ECO:0007669"/>
    <property type="project" value="UniProtKB-KW"/>
</dbReference>
<sequence length="1571" mass="175497">KLTVLSGESYNLDGFTYVQTLIDRYYTFSLEKNPEIDVLKQFELQAQMYPYPPYIQDNGMSQLYGMLLPTMIVLSYILLVPSLIKNIVYEKETGVRELVRLMGLDGWLVWLGWFLHSFMSIVVTASIITIFLKVQIVSGSIPPIIINTDGFFLWFLLLMYGIASIAFCFALATFFTKPTLATALGVVALLISFFIPRGIMDYQYNTLGLAPKLLSCLLPNMCITWAFKVISMFEGRSVGVNMTNLWETGNPKDQLTPGMILIMLAVDTILFLIITWYVDQINPGQYGVPRPYYFPFQKTYWCGSKNMKSESTEKTNLQNIQNFEPEPVGLTPGIVIKNLRKEFTSMCNSVKVAVEDVTLTCYEGQCTVLLGHNGAGKTTTMSVLTGVYAPTSGSARVAGWDIAANLKEARAEVGLCPQHNMLFTDLSVNEHLIFFAKLKGLSSKEAETEAMALMKRLELIEKKNMFGKQLSGGMKRKLCLAISLIGGSKVIILDEPSSGLDPESRRWVWEVIQGERGQRTVLVTTHHMEEADVLGDRVAIMADGQVICSGSTLYLKKKFGDGYSLTVTINENSNVETISAAVTEHLPESRMTSSMGGEIIYRLPSDTSCFGTLLDSLTQQKENLGIKHVSLSLTSMEQVFLKVGGLLDNKNESLNNIDDSSQNITATNGLLKNKESLVNNGSHKSTEHISAINSTQNLYNSQDDMKQPKIKGWKLLLQRFKALFVKRFIYSKRKWVLFITQAILPVIVTIMCLLVDALIDENTSLQDVRNLTLSMYESSNSYVHTDIQTMEFGVQYQSYINDSVGPFTVEYSENVTRSLLDDSIINEFKYRENSICSAEFMESGENSTYISRYLYQSVPYHCPGVSVNIMNNAILRTVVGNDTFTIQTNNRPLPDDQRYRLGNSEASASSIIYSMMMPMALAFLSASFIIFPLEERESKAKQVQIMTGTPTWALWFTSLVWDLLSYIISAILVFIFFMLLDSKEFWTQDNAPGCCFKFCLRYVGCLEMLHPFISSYNIFSGNSINRFICVLYGKFLYAGKWALDTKPDTSYLSFFTLTPPFPSSNSIYRITHLSPSFEHSCPQSDIYSQGSSRPAEVCSRLAAQHSKSDTKSSENVEMDNPYEYCQPSWNITKFNLNNTVACFEKYSYFRWDEPGLNQHLLYLLADGFLYILLLTLIELGTWKYVVRKFRQCISRPSTSIMHKDNSTEDDDVVAEANLVKNMIQSGSQEAAMVVSGLTKQFPGTSAPAVNQLSFHVKRGECLGLLGVNGAGKTTTFRMLTADEDPSSGDAMIDGVTLRQNGGKKFLECIGYCPQFDATLGELTGFEMLMLVGRLRGIPESQIEKTTKTLINLVDIIECANRPSSTYSGGNRRKLSTAMALVGTPSLVFLDEPTSGVDPASRRRVWSAVTQAVANGQSVVLTSHSMEECEALCSRIVIMARGKLRCIGSTAHLKAKFGKGYSLQVKLRINDAMDYEKEVKKLKDDIQTHLPNTIVADEHKGMLAYKVPTSISWGKLFDVMEALKAGKDPVTGTEDRSAIVEDYAASDTSLEQVFLSFAREANDTLKESSPPC</sequence>
<feature type="transmembrane region" description="Helical" evidence="7">
    <location>
        <begin position="255"/>
        <end position="278"/>
    </location>
</feature>
<dbReference type="PANTHER" id="PTHR19229:SF250">
    <property type="entry name" value="ABC TRANSPORTER DOMAIN-CONTAINING PROTEIN-RELATED"/>
    <property type="match status" value="1"/>
</dbReference>
<evidence type="ECO:0000256" key="4">
    <source>
        <dbReference type="ARBA" id="ARBA00022840"/>
    </source>
</evidence>
<dbReference type="InterPro" id="IPR000727">
    <property type="entry name" value="T_SNARE_dom"/>
</dbReference>
<dbReference type="Pfam" id="PF12698">
    <property type="entry name" value="ABC2_membrane_3"/>
    <property type="match status" value="2"/>
</dbReference>
<name>A0AAV2QWP2_MEGNR</name>
<evidence type="ECO:0000256" key="1">
    <source>
        <dbReference type="ARBA" id="ARBA00004141"/>
    </source>
</evidence>
<comment type="subcellular location">
    <subcellularLocation>
        <location evidence="1">Membrane</location>
        <topology evidence="1">Multi-pass membrane protein</topology>
    </subcellularLocation>
</comment>
<evidence type="ECO:0000256" key="6">
    <source>
        <dbReference type="ARBA" id="ARBA00023136"/>
    </source>
</evidence>
<proteinExistence type="predicted"/>
<dbReference type="Proteomes" id="UP001497623">
    <property type="component" value="Unassembled WGS sequence"/>
</dbReference>
<dbReference type="EMBL" id="CAXKWB010011699">
    <property type="protein sequence ID" value="CAL4102208.1"/>
    <property type="molecule type" value="Genomic_DNA"/>
</dbReference>
<reference evidence="10 11" key="1">
    <citation type="submission" date="2024-05" db="EMBL/GenBank/DDBJ databases">
        <authorList>
            <person name="Wallberg A."/>
        </authorList>
    </citation>
    <scope>NUCLEOTIDE SEQUENCE [LARGE SCALE GENOMIC DNA]</scope>
</reference>
<dbReference type="GO" id="GO:0016887">
    <property type="term" value="F:ATP hydrolysis activity"/>
    <property type="evidence" value="ECO:0007669"/>
    <property type="project" value="InterPro"/>
</dbReference>
<keyword evidence="11" id="KW-1185">Reference proteome</keyword>
<dbReference type="CDD" id="cd03263">
    <property type="entry name" value="ABC_subfamily_A"/>
    <property type="match status" value="2"/>
</dbReference>
<dbReference type="Pfam" id="PF00005">
    <property type="entry name" value="ABC_tran"/>
    <property type="match status" value="2"/>
</dbReference>
<accession>A0AAV2QWP2</accession>
<feature type="transmembrane region" description="Helical" evidence="7">
    <location>
        <begin position="911"/>
        <end position="931"/>
    </location>
</feature>
<keyword evidence="4" id="KW-0067">ATP-binding</keyword>
<keyword evidence="6 7" id="KW-0472">Membrane</keyword>
<dbReference type="InterPro" id="IPR003439">
    <property type="entry name" value="ABC_transporter-like_ATP-bd"/>
</dbReference>
<dbReference type="FunFam" id="3.40.50.300:FF:002470">
    <property type="entry name" value="ABC transporter, putative"/>
    <property type="match status" value="1"/>
</dbReference>
<feature type="transmembrane region" description="Helical" evidence="7">
    <location>
        <begin position="952"/>
        <end position="980"/>
    </location>
</feature>
<organism evidence="10 11">
    <name type="scientific">Meganyctiphanes norvegica</name>
    <name type="common">Northern krill</name>
    <name type="synonym">Thysanopoda norvegica</name>
    <dbReference type="NCBI Taxonomy" id="48144"/>
    <lineage>
        <taxon>Eukaryota</taxon>
        <taxon>Metazoa</taxon>
        <taxon>Ecdysozoa</taxon>
        <taxon>Arthropoda</taxon>
        <taxon>Crustacea</taxon>
        <taxon>Multicrustacea</taxon>
        <taxon>Malacostraca</taxon>
        <taxon>Eumalacostraca</taxon>
        <taxon>Eucarida</taxon>
        <taxon>Euphausiacea</taxon>
        <taxon>Euphausiidae</taxon>
        <taxon>Meganyctiphanes</taxon>
    </lineage>
</organism>
<keyword evidence="2 7" id="KW-0812">Transmembrane</keyword>
<feature type="transmembrane region" description="Helical" evidence="7">
    <location>
        <begin position="180"/>
        <end position="200"/>
    </location>
</feature>
<dbReference type="GO" id="GO:0005319">
    <property type="term" value="F:lipid transporter activity"/>
    <property type="evidence" value="ECO:0007669"/>
    <property type="project" value="TreeGrafter"/>
</dbReference>
<dbReference type="GO" id="GO:0016020">
    <property type="term" value="C:membrane"/>
    <property type="evidence" value="ECO:0007669"/>
    <property type="project" value="UniProtKB-SubCell"/>
</dbReference>
<evidence type="ECO:0000256" key="2">
    <source>
        <dbReference type="ARBA" id="ARBA00022692"/>
    </source>
</evidence>
<comment type="caution">
    <text evidence="10">The sequence shown here is derived from an EMBL/GenBank/DDBJ whole genome shotgun (WGS) entry which is preliminary data.</text>
</comment>
<evidence type="ECO:0000259" key="8">
    <source>
        <dbReference type="PROSITE" id="PS50192"/>
    </source>
</evidence>
<dbReference type="InterPro" id="IPR017871">
    <property type="entry name" value="ABC_transporter-like_CS"/>
</dbReference>
<dbReference type="InterPro" id="IPR003593">
    <property type="entry name" value="AAA+_ATPase"/>
</dbReference>
<dbReference type="InterPro" id="IPR027417">
    <property type="entry name" value="P-loop_NTPase"/>
</dbReference>
<dbReference type="PANTHER" id="PTHR19229">
    <property type="entry name" value="ATP-BINDING CASSETTE TRANSPORTER SUBFAMILY A ABCA"/>
    <property type="match status" value="1"/>
</dbReference>
<feature type="domain" description="T-SNARE coiled-coil homology" evidence="8">
    <location>
        <begin position="616"/>
        <end position="665"/>
    </location>
</feature>
<dbReference type="InterPro" id="IPR013525">
    <property type="entry name" value="ABC2_TM"/>
</dbReference>
<evidence type="ECO:0000259" key="9">
    <source>
        <dbReference type="PROSITE" id="PS50893"/>
    </source>
</evidence>
<dbReference type="InterPro" id="IPR026082">
    <property type="entry name" value="ABCA"/>
</dbReference>
<evidence type="ECO:0000256" key="5">
    <source>
        <dbReference type="ARBA" id="ARBA00022989"/>
    </source>
</evidence>
<evidence type="ECO:0000256" key="3">
    <source>
        <dbReference type="ARBA" id="ARBA00022741"/>
    </source>
</evidence>
<feature type="domain" description="ABC transporter" evidence="9">
    <location>
        <begin position="1232"/>
        <end position="1465"/>
    </location>
</feature>
<feature type="non-terminal residue" evidence="10">
    <location>
        <position position="1571"/>
    </location>
</feature>
<dbReference type="SMART" id="SM00382">
    <property type="entry name" value="AAA"/>
    <property type="match status" value="2"/>
</dbReference>
<feature type="transmembrane region" description="Helical" evidence="7">
    <location>
        <begin position="63"/>
        <end position="84"/>
    </location>
</feature>
<dbReference type="SUPFAM" id="SSF52540">
    <property type="entry name" value="P-loop containing nucleoside triphosphate hydrolases"/>
    <property type="match status" value="2"/>
</dbReference>
<evidence type="ECO:0000313" key="10">
    <source>
        <dbReference type="EMBL" id="CAL4102208.1"/>
    </source>
</evidence>
<evidence type="ECO:0000313" key="11">
    <source>
        <dbReference type="Proteomes" id="UP001497623"/>
    </source>
</evidence>
<feature type="non-terminal residue" evidence="10">
    <location>
        <position position="1"/>
    </location>
</feature>
<dbReference type="InterPro" id="IPR056264">
    <property type="entry name" value="R2_ABCA1-4-like"/>
</dbReference>
<feature type="transmembrane region" description="Helical" evidence="7">
    <location>
        <begin position="152"/>
        <end position="174"/>
    </location>
</feature>
<feature type="domain" description="ABC transporter" evidence="9">
    <location>
        <begin position="334"/>
        <end position="568"/>
    </location>
</feature>
<dbReference type="PROSITE" id="PS50893">
    <property type="entry name" value="ABC_TRANSPORTER_2"/>
    <property type="match status" value="2"/>
</dbReference>
<feature type="transmembrane region" description="Helical" evidence="7">
    <location>
        <begin position="735"/>
        <end position="759"/>
    </location>
</feature>